<protein>
    <submittedName>
        <fullName evidence="2">Uncharacterized protein</fullName>
    </submittedName>
</protein>
<keyword evidence="3" id="KW-1185">Reference proteome</keyword>
<dbReference type="AlphaFoldDB" id="A0AAV5S6U3"/>
<feature type="non-terminal residue" evidence="2">
    <location>
        <position position="113"/>
    </location>
</feature>
<comment type="caution">
    <text evidence="2">The sequence shown here is derived from an EMBL/GenBank/DDBJ whole genome shotgun (WGS) entry which is preliminary data.</text>
</comment>
<proteinExistence type="predicted"/>
<reference evidence="2" key="1">
    <citation type="submission" date="2023-10" db="EMBL/GenBank/DDBJ databases">
        <title>Genome assembly of Pristionchus species.</title>
        <authorList>
            <person name="Yoshida K."/>
            <person name="Sommer R.J."/>
        </authorList>
    </citation>
    <scope>NUCLEOTIDE SEQUENCE</scope>
    <source>
        <strain evidence="2">RS0144</strain>
    </source>
</reference>
<gene>
    <name evidence="2" type="ORF">PENTCL1PPCAC_358</name>
</gene>
<evidence type="ECO:0000313" key="3">
    <source>
        <dbReference type="Proteomes" id="UP001432027"/>
    </source>
</evidence>
<organism evidence="2 3">
    <name type="scientific">Pristionchus entomophagus</name>
    <dbReference type="NCBI Taxonomy" id="358040"/>
    <lineage>
        <taxon>Eukaryota</taxon>
        <taxon>Metazoa</taxon>
        <taxon>Ecdysozoa</taxon>
        <taxon>Nematoda</taxon>
        <taxon>Chromadorea</taxon>
        <taxon>Rhabditida</taxon>
        <taxon>Rhabditina</taxon>
        <taxon>Diplogasteromorpha</taxon>
        <taxon>Diplogasteroidea</taxon>
        <taxon>Neodiplogasteridae</taxon>
        <taxon>Pristionchus</taxon>
    </lineage>
</organism>
<name>A0AAV5S6U3_9BILA</name>
<accession>A0AAV5S6U3</accession>
<dbReference type="Proteomes" id="UP001432027">
    <property type="component" value="Unassembled WGS sequence"/>
</dbReference>
<feature type="region of interest" description="Disordered" evidence="1">
    <location>
        <begin position="78"/>
        <end position="113"/>
    </location>
</feature>
<evidence type="ECO:0000313" key="2">
    <source>
        <dbReference type="EMBL" id="GMS78183.1"/>
    </source>
</evidence>
<sequence length="113" mass="11818">FFLSFFTFGIESEFLATRPRVRVASGALEARVAARVDGMSTFCLPDKSACGSEKSDCLTSSLGDLSSSAFLFLLRAGEDEEDDGPSSTSSSSSSALLLQAATPGDSEDCSPGW</sequence>
<evidence type="ECO:0000256" key="1">
    <source>
        <dbReference type="SAM" id="MobiDB-lite"/>
    </source>
</evidence>
<feature type="non-terminal residue" evidence="2">
    <location>
        <position position="1"/>
    </location>
</feature>
<dbReference type="EMBL" id="BTSX01000001">
    <property type="protein sequence ID" value="GMS78183.1"/>
    <property type="molecule type" value="Genomic_DNA"/>
</dbReference>